<comment type="caution">
    <text evidence="23">The sequence shown here is derived from an EMBL/GenBank/DDBJ whole genome shotgun (WGS) entry which is preliminary data.</text>
</comment>
<dbReference type="GO" id="GO:0008270">
    <property type="term" value="F:zinc ion binding"/>
    <property type="evidence" value="ECO:0007669"/>
    <property type="project" value="UniProtKB-KW"/>
</dbReference>
<dbReference type="GO" id="GO:0071782">
    <property type="term" value="C:endoplasmic reticulum tubular network"/>
    <property type="evidence" value="ECO:0007669"/>
    <property type="project" value="TreeGrafter"/>
</dbReference>
<protein>
    <recommendedName>
        <fullName evidence="4">Protrudin</fullName>
    </recommendedName>
    <alternativeName>
        <fullName evidence="15">Zinc finger FYVE domain-containing protein 27</fullName>
    </alternativeName>
</protein>
<evidence type="ECO:0000256" key="4">
    <source>
        <dbReference type="ARBA" id="ARBA00015523"/>
    </source>
</evidence>
<dbReference type="Proteomes" id="UP000735874">
    <property type="component" value="Unassembled WGS sequence"/>
</dbReference>
<accession>A0A329SRQ7</accession>
<evidence type="ECO:0000256" key="6">
    <source>
        <dbReference type="ARBA" id="ARBA00022692"/>
    </source>
</evidence>
<dbReference type="OrthoDB" id="114327at2759"/>
<evidence type="ECO:0000313" key="24">
    <source>
        <dbReference type="Proteomes" id="UP000251314"/>
    </source>
</evidence>
<proteinExistence type="predicted"/>
<keyword evidence="12" id="KW-1133">Transmembrane helix</keyword>
<keyword evidence="8" id="KW-0967">Endosome</keyword>
<evidence type="ECO:0000256" key="10">
    <source>
        <dbReference type="ARBA" id="ARBA00022824"/>
    </source>
</evidence>
<dbReference type="InterPro" id="IPR000306">
    <property type="entry name" value="Znf_FYVE"/>
</dbReference>
<evidence type="ECO:0000313" key="21">
    <source>
        <dbReference type="EMBL" id="KAG2998960.1"/>
    </source>
</evidence>
<dbReference type="InterPro" id="IPR042405">
    <property type="entry name" value="Protrudin"/>
</dbReference>
<feature type="domain" description="FYVE-type" evidence="18">
    <location>
        <begin position="403"/>
        <end position="472"/>
    </location>
</feature>
<evidence type="ECO:0000256" key="9">
    <source>
        <dbReference type="ARBA" id="ARBA00022771"/>
    </source>
</evidence>
<evidence type="ECO:0000256" key="17">
    <source>
        <dbReference type="SAM" id="MobiDB-lite"/>
    </source>
</evidence>
<dbReference type="EMBL" id="JAENGZ010000314">
    <property type="protein sequence ID" value="KAG6962280.1"/>
    <property type="molecule type" value="Genomic_DNA"/>
</dbReference>
<comment type="subcellular location">
    <subcellularLocation>
        <location evidence="2">Cell projection</location>
        <location evidence="2">Growth cone membrane</location>
        <topology evidence="2">Multi-pass membrane protein</topology>
    </subcellularLocation>
    <subcellularLocation>
        <location evidence="3">Endoplasmic reticulum membrane</location>
        <topology evidence="3">Multi-pass membrane protein</topology>
    </subcellularLocation>
    <subcellularLocation>
        <location evidence="1">Recycling endosome membrane</location>
        <topology evidence="1">Multi-pass membrane protein</topology>
    </subcellularLocation>
</comment>
<dbReference type="EMBL" id="MJFZ01000061">
    <property type="protein sequence ID" value="RAW39653.1"/>
    <property type="molecule type" value="Genomic_DNA"/>
</dbReference>
<feature type="compositionally biased region" description="Polar residues" evidence="17">
    <location>
        <begin position="550"/>
        <end position="562"/>
    </location>
</feature>
<evidence type="ECO:0000256" key="15">
    <source>
        <dbReference type="ARBA" id="ARBA00032025"/>
    </source>
</evidence>
<feature type="compositionally biased region" description="Low complexity" evidence="17">
    <location>
        <begin position="49"/>
        <end position="69"/>
    </location>
</feature>
<keyword evidence="14" id="KW-0966">Cell projection</keyword>
<feature type="compositionally biased region" description="Polar residues" evidence="17">
    <location>
        <begin position="587"/>
        <end position="598"/>
    </location>
</feature>
<keyword evidence="7" id="KW-0479">Metal-binding</keyword>
<evidence type="ECO:0000256" key="16">
    <source>
        <dbReference type="PROSITE-ProRule" id="PRU00091"/>
    </source>
</evidence>
<evidence type="ECO:0000256" key="1">
    <source>
        <dbReference type="ARBA" id="ARBA00004195"/>
    </source>
</evidence>
<dbReference type="VEuPathDB" id="FungiDB:PC110_g4077"/>
<dbReference type="Proteomes" id="UP000697107">
    <property type="component" value="Unassembled WGS sequence"/>
</dbReference>
<dbReference type="GO" id="GO:0072659">
    <property type="term" value="P:protein localization to plasma membrane"/>
    <property type="evidence" value="ECO:0007669"/>
    <property type="project" value="InterPro"/>
</dbReference>
<evidence type="ECO:0000256" key="13">
    <source>
        <dbReference type="ARBA" id="ARBA00023136"/>
    </source>
</evidence>
<keyword evidence="9 16" id="KW-0863">Zinc-finger</keyword>
<evidence type="ECO:0000256" key="2">
    <source>
        <dbReference type="ARBA" id="ARBA00004460"/>
    </source>
</evidence>
<keyword evidence="10" id="KW-0256">Endoplasmic reticulum</keyword>
<keyword evidence="13" id="KW-0472">Membrane</keyword>
<dbReference type="InterPro" id="IPR013083">
    <property type="entry name" value="Znf_RING/FYVE/PHD"/>
</dbReference>
<evidence type="ECO:0000256" key="3">
    <source>
        <dbReference type="ARBA" id="ARBA00004477"/>
    </source>
</evidence>
<evidence type="ECO:0000256" key="14">
    <source>
        <dbReference type="ARBA" id="ARBA00023273"/>
    </source>
</evidence>
<dbReference type="GO" id="GO:0055038">
    <property type="term" value="C:recycling endosome membrane"/>
    <property type="evidence" value="ECO:0007669"/>
    <property type="project" value="UniProtKB-SubCell"/>
</dbReference>
<dbReference type="InterPro" id="IPR017455">
    <property type="entry name" value="Znf_FYVE-rel"/>
</dbReference>
<dbReference type="EMBL" id="RCML01000012">
    <property type="protein sequence ID" value="KAG2998960.1"/>
    <property type="molecule type" value="Genomic_DNA"/>
</dbReference>
<evidence type="ECO:0000313" key="20">
    <source>
        <dbReference type="EMBL" id="KAG2911132.1"/>
    </source>
</evidence>
<dbReference type="GO" id="GO:0016192">
    <property type="term" value="P:vesicle-mediated transport"/>
    <property type="evidence" value="ECO:0007669"/>
    <property type="project" value="InterPro"/>
</dbReference>
<dbReference type="Proteomes" id="UP000774804">
    <property type="component" value="Unassembled WGS sequence"/>
</dbReference>
<evidence type="ECO:0000256" key="11">
    <source>
        <dbReference type="ARBA" id="ARBA00022833"/>
    </source>
</evidence>
<evidence type="ECO:0000313" key="23">
    <source>
        <dbReference type="EMBL" id="RAW39653.1"/>
    </source>
</evidence>
<dbReference type="PANTHER" id="PTHR14543">
    <property type="entry name" value="PROTRUDIN"/>
    <property type="match status" value="1"/>
</dbReference>
<dbReference type="SMART" id="SM00064">
    <property type="entry name" value="FYVE"/>
    <property type="match status" value="1"/>
</dbReference>
<feature type="region of interest" description="Disordered" evidence="17">
    <location>
        <begin position="43"/>
        <end position="69"/>
    </location>
</feature>
<evidence type="ECO:0000256" key="8">
    <source>
        <dbReference type="ARBA" id="ARBA00022753"/>
    </source>
</evidence>
<reference evidence="22" key="3">
    <citation type="submission" date="2021-01" db="EMBL/GenBank/DDBJ databases">
        <title>Phytophthora aleatoria, a newly-described species from Pinus radiata is distinct from Phytophthora cactorum isolates based on comparative genomics.</title>
        <authorList>
            <person name="Mcdougal R."/>
            <person name="Panda P."/>
            <person name="Williams N."/>
            <person name="Studholme D.J."/>
        </authorList>
    </citation>
    <scope>NUCLEOTIDE SEQUENCE</scope>
    <source>
        <strain evidence="22">NZFS 3830</strain>
    </source>
</reference>
<evidence type="ECO:0000313" key="19">
    <source>
        <dbReference type="EMBL" id="KAG2853991.1"/>
    </source>
</evidence>
<dbReference type="PROSITE" id="PS50178">
    <property type="entry name" value="ZF_FYVE"/>
    <property type="match status" value="1"/>
</dbReference>
<dbReference type="GO" id="GO:0071787">
    <property type="term" value="P:endoplasmic reticulum tubular network formation"/>
    <property type="evidence" value="ECO:0007669"/>
    <property type="project" value="InterPro"/>
</dbReference>
<feature type="region of interest" description="Disordered" evidence="17">
    <location>
        <begin position="683"/>
        <end position="712"/>
    </location>
</feature>
<keyword evidence="11" id="KW-0862">Zinc</keyword>
<feature type="compositionally biased region" description="Acidic residues" evidence="17">
    <location>
        <begin position="565"/>
        <end position="574"/>
    </location>
</feature>
<dbReference type="CDD" id="cd00065">
    <property type="entry name" value="FYVE_like_SF"/>
    <property type="match status" value="1"/>
</dbReference>
<dbReference type="InterPro" id="IPR011011">
    <property type="entry name" value="Znf_FYVE_PHD"/>
</dbReference>
<organism evidence="23 24">
    <name type="scientific">Phytophthora cactorum</name>
    <dbReference type="NCBI Taxonomy" id="29920"/>
    <lineage>
        <taxon>Eukaryota</taxon>
        <taxon>Sar</taxon>
        <taxon>Stramenopiles</taxon>
        <taxon>Oomycota</taxon>
        <taxon>Peronosporomycetes</taxon>
        <taxon>Peronosporales</taxon>
        <taxon>Peronosporaceae</taxon>
        <taxon>Phytophthora</taxon>
    </lineage>
</organism>
<keyword evidence="5" id="KW-1003">Cell membrane</keyword>
<dbReference type="AlphaFoldDB" id="A0A329SRQ7"/>
<name>A0A329SRQ7_9STRA</name>
<dbReference type="EMBL" id="RCMG01000453">
    <property type="protein sequence ID" value="KAG2853991.1"/>
    <property type="molecule type" value="Genomic_DNA"/>
</dbReference>
<evidence type="ECO:0000313" key="22">
    <source>
        <dbReference type="EMBL" id="KAG6962280.1"/>
    </source>
</evidence>
<dbReference type="EMBL" id="RCMI01000431">
    <property type="protein sequence ID" value="KAG2911132.1"/>
    <property type="molecule type" value="Genomic_DNA"/>
</dbReference>
<evidence type="ECO:0000256" key="12">
    <source>
        <dbReference type="ARBA" id="ARBA00022989"/>
    </source>
</evidence>
<dbReference type="SUPFAM" id="SSF57903">
    <property type="entry name" value="FYVE/PHD zinc finger"/>
    <property type="match status" value="1"/>
</dbReference>
<keyword evidence="24" id="KW-1185">Reference proteome</keyword>
<dbReference type="GO" id="GO:0005789">
    <property type="term" value="C:endoplasmic reticulum membrane"/>
    <property type="evidence" value="ECO:0007669"/>
    <property type="project" value="UniProtKB-SubCell"/>
</dbReference>
<evidence type="ECO:0000256" key="5">
    <source>
        <dbReference type="ARBA" id="ARBA00022475"/>
    </source>
</evidence>
<dbReference type="Gene3D" id="3.30.40.10">
    <property type="entry name" value="Zinc/RING finger domain, C3HC4 (zinc finger)"/>
    <property type="match status" value="1"/>
</dbReference>
<reference evidence="19" key="2">
    <citation type="submission" date="2018-10" db="EMBL/GenBank/DDBJ databases">
        <title>Effector identification in a new, highly contiguous assembly of the strawberry crown rot pathogen Phytophthora cactorum.</title>
        <authorList>
            <person name="Armitage A.D."/>
            <person name="Nellist C.F."/>
            <person name="Bates H."/>
            <person name="Vickerstaff R.J."/>
            <person name="Harrison R.J."/>
        </authorList>
    </citation>
    <scope>NUCLEOTIDE SEQUENCE</scope>
    <source>
        <strain evidence="19">15-7</strain>
        <strain evidence="20">4032</strain>
        <strain evidence="21">P415</strain>
    </source>
</reference>
<keyword evidence="6" id="KW-0812">Transmembrane</keyword>
<evidence type="ECO:0000256" key="7">
    <source>
        <dbReference type="ARBA" id="ARBA00022723"/>
    </source>
</evidence>
<reference evidence="23 24" key="1">
    <citation type="submission" date="2018-01" db="EMBL/GenBank/DDBJ databases">
        <title>Draft genome of the strawberry crown rot pathogen Phytophthora cactorum.</title>
        <authorList>
            <person name="Armitage A.D."/>
            <person name="Lysoe E."/>
            <person name="Nellist C.F."/>
            <person name="Harrison R.J."/>
            <person name="Brurberg M.B."/>
        </authorList>
    </citation>
    <scope>NUCLEOTIDE SEQUENCE [LARGE SCALE GENOMIC DNA]</scope>
    <source>
        <strain evidence="23 24">10300</strain>
    </source>
</reference>
<dbReference type="Proteomes" id="UP000251314">
    <property type="component" value="Unassembled WGS sequence"/>
</dbReference>
<feature type="region of interest" description="Disordered" evidence="17">
    <location>
        <begin position="530"/>
        <end position="608"/>
    </location>
</feature>
<dbReference type="Proteomes" id="UP000688947">
    <property type="component" value="Unassembled WGS sequence"/>
</dbReference>
<gene>
    <name evidence="22" type="ORF">JG687_00007240</name>
    <name evidence="23" type="ORF">PC110_g4077</name>
    <name evidence="19" type="ORF">PC113_g13716</name>
    <name evidence="20" type="ORF">PC115_g12678</name>
    <name evidence="21" type="ORF">PC118_g1019</name>
</gene>
<sequence length="724" mass="78573">MPVEQEQTGRWAAPATLTRVVLLQFCHCLTPCHSRAGAMMPSADKHLHSSSTAATSSSMSVSPVPSPADAAGAALWEHEGAQHSIMLPYIRDHADQMMARVRQEDPRVHYVALKKVNDVCLYKRITQPQETFNSAMATSPLGASLSSSFSSLASSSRRGISITRDPTEGACVSGDFEFRGITRVPGSVDTVLDVLASESARENYWVALNTMKDVKAAALLSSARLQSQSRSTSSSITSETETDATAFPRWSRKYTAARFSKHNSQVLDCCYAEYATRYTETNNEGHSRHRGGVYRRSVSENALRNASSVSAESLAKAKVQGAARFFIRDWLFDVIETQEPMVCKVVLTCTVFVPPISGRGATVSRSDFREFCTELMVGARRALTHQWKDHAAHAGVRSSSSWRREARCCTVCSAQFSLLRKRHTCRTCGSGVCSKCCLKTAPPAPVPDFNSAMGFGARPQQRGGHKRECLLCAQFGPDGGLNARAGGVTSRSRHFSTSIASMSASMSREFASSRGGALFDLEHEEIDQVHPDLELRSTTSVSGSRRRCSQRSVGSVGSQRSISGPDDDDDESDEDVRPYTPRLDLRATTSKLRTASTDSSRSSRSGPGVVLLSDLETLTLSGSFHRMSARSSASLSASLSSRSPINATSRLPAKSAAPIPAILQTQQLQQRHDRAASEDNVLLTASVKPRVGTREGPQESSASTEEDEDVYSEDDLANFTLKLL</sequence>
<evidence type="ECO:0000259" key="18">
    <source>
        <dbReference type="PROSITE" id="PS50178"/>
    </source>
</evidence>
<dbReference type="PANTHER" id="PTHR14543:SF1">
    <property type="entry name" value="PROTRUDIN"/>
    <property type="match status" value="1"/>
</dbReference>
<dbReference type="Pfam" id="PF01363">
    <property type="entry name" value="FYVE"/>
    <property type="match status" value="1"/>
</dbReference>